<feature type="compositionally biased region" description="Basic and acidic residues" evidence="4">
    <location>
        <begin position="119"/>
        <end position="139"/>
    </location>
</feature>
<reference evidence="6" key="1">
    <citation type="submission" date="2025-08" db="UniProtKB">
        <authorList>
            <consortium name="RefSeq"/>
        </authorList>
    </citation>
    <scope>IDENTIFICATION</scope>
    <source>
        <tissue evidence="6">Whole organism</tissue>
    </source>
</reference>
<dbReference type="GO" id="GO:0071013">
    <property type="term" value="C:catalytic step 2 spliceosome"/>
    <property type="evidence" value="ECO:0007669"/>
    <property type="project" value="TreeGrafter"/>
</dbReference>
<evidence type="ECO:0000256" key="3">
    <source>
        <dbReference type="ARBA" id="ARBA00023242"/>
    </source>
</evidence>
<feature type="region of interest" description="Disordered" evidence="4">
    <location>
        <begin position="384"/>
        <end position="404"/>
    </location>
</feature>
<dbReference type="PANTHER" id="PTHR12940:SF0">
    <property type="entry name" value="SPLICING FACTOR ESS-2 HOMOLOG"/>
    <property type="match status" value="1"/>
</dbReference>
<dbReference type="Pfam" id="PF09751">
    <property type="entry name" value="Es2"/>
    <property type="match status" value="1"/>
</dbReference>
<dbReference type="InterPro" id="IPR019148">
    <property type="entry name" value="Nuclear_protein_DGCR14_ESS-2"/>
</dbReference>
<comment type="similarity">
    <text evidence="2">Belongs to the ESS2 family.</text>
</comment>
<sequence>MSDTMSNCSSPGNKALQVMKTAEDLQLFKMPGAPLSGRVRKKQKVLEEDVYIEQIGNIIERDFFPDLEKLRAQNQYLEAMDQNDVMKMRELYAKYSSGAKPPTERCASPATFETPVANRLDDSEPSREETSDQSKKENDGDSSVSKQDCTRRLDAFLSAHTSEDNESFQEIIKEADIRHRHRYGWLYQDEEASANKVKAQLALPSIEKQAEIADRPFNIDTWKFTNKNYIMYVPEGAPLSEEDKIALANKRQEIVHNNTRLKKNPFDERQNKEVIKGLAVTQARSHDGKIGVDGKELTTETPKVNGFSYVTMDSPMPGVMDSPLMTWGEIEGTPFRLDGGDTPLRPSQGPSFKMNAPPKREKIALALAEKAGERHRERKLKALEAARRLASPSPRPGTGSLERLSSMSPAAQRLATHKLRPGDSALRASYTPSPQRHLGGVTPGPSTPLLTPSTTPLRHTPTRRVKPPTPKITSHLTDNLLKLPHRARASDFF</sequence>
<evidence type="ECO:0000313" key="5">
    <source>
        <dbReference type="Proteomes" id="UP000504606"/>
    </source>
</evidence>
<dbReference type="AlphaFoldDB" id="A0A6J1TLU7"/>
<keyword evidence="3" id="KW-0539">Nucleus</keyword>
<dbReference type="KEGG" id="foc:113217884"/>
<organism evidence="5 6">
    <name type="scientific">Frankliniella occidentalis</name>
    <name type="common">Western flower thrips</name>
    <name type="synonym">Euthrips occidentalis</name>
    <dbReference type="NCBI Taxonomy" id="133901"/>
    <lineage>
        <taxon>Eukaryota</taxon>
        <taxon>Metazoa</taxon>
        <taxon>Ecdysozoa</taxon>
        <taxon>Arthropoda</taxon>
        <taxon>Hexapoda</taxon>
        <taxon>Insecta</taxon>
        <taxon>Pterygota</taxon>
        <taxon>Neoptera</taxon>
        <taxon>Paraneoptera</taxon>
        <taxon>Thysanoptera</taxon>
        <taxon>Terebrantia</taxon>
        <taxon>Thripoidea</taxon>
        <taxon>Thripidae</taxon>
        <taxon>Frankliniella</taxon>
    </lineage>
</organism>
<gene>
    <name evidence="6" type="primary">LOC113217884</name>
</gene>
<evidence type="ECO:0000256" key="1">
    <source>
        <dbReference type="ARBA" id="ARBA00004123"/>
    </source>
</evidence>
<accession>A0A6J1TLU7</accession>
<comment type="subcellular location">
    <subcellularLocation>
        <location evidence="1">Nucleus</location>
    </subcellularLocation>
</comment>
<proteinExistence type="inferred from homology"/>
<name>A0A6J1TLU7_FRAOC</name>
<dbReference type="PANTHER" id="PTHR12940">
    <property type="entry name" value="ES-2 PROTEIN - RELATED"/>
    <property type="match status" value="1"/>
</dbReference>
<evidence type="ECO:0000256" key="2">
    <source>
        <dbReference type="ARBA" id="ARBA00009072"/>
    </source>
</evidence>
<dbReference type="RefSeq" id="XP_026293752.1">
    <property type="nucleotide sequence ID" value="XM_026437967.2"/>
</dbReference>
<protein>
    <submittedName>
        <fullName evidence="6">Splicing factor ESS-2 homolog</fullName>
    </submittedName>
</protein>
<dbReference type="Proteomes" id="UP000504606">
    <property type="component" value="Unplaced"/>
</dbReference>
<feature type="region of interest" description="Disordered" evidence="4">
    <location>
        <begin position="417"/>
        <end position="475"/>
    </location>
</feature>
<dbReference type="GeneID" id="113217884"/>
<keyword evidence="5" id="KW-1185">Reference proteome</keyword>
<dbReference type="CTD" id="109579"/>
<evidence type="ECO:0000313" key="6">
    <source>
        <dbReference type="RefSeq" id="XP_026293752.1"/>
    </source>
</evidence>
<feature type="region of interest" description="Disordered" evidence="4">
    <location>
        <begin position="97"/>
        <end position="147"/>
    </location>
</feature>
<feature type="compositionally biased region" description="Low complexity" evidence="4">
    <location>
        <begin position="439"/>
        <end position="459"/>
    </location>
</feature>
<dbReference type="OrthoDB" id="19679at2759"/>
<evidence type="ECO:0000256" key="4">
    <source>
        <dbReference type="SAM" id="MobiDB-lite"/>
    </source>
</evidence>